<comment type="caution">
    <text evidence="4">The sequence shown here is derived from an EMBL/GenBank/DDBJ whole genome shotgun (WGS) entry which is preliminary data.</text>
</comment>
<dbReference type="Gene3D" id="3.40.50.1820">
    <property type="entry name" value="alpha/beta hydrolase"/>
    <property type="match status" value="1"/>
</dbReference>
<dbReference type="GO" id="GO:0016787">
    <property type="term" value="F:hydrolase activity"/>
    <property type="evidence" value="ECO:0007669"/>
    <property type="project" value="UniProtKB-KW"/>
</dbReference>
<protein>
    <submittedName>
        <fullName evidence="4">Acetyl esterase/lipase</fullName>
    </submittedName>
</protein>
<organism evidence="4 5">
    <name type="scientific">Sunxiuqinia elliptica</name>
    <dbReference type="NCBI Taxonomy" id="655355"/>
    <lineage>
        <taxon>Bacteria</taxon>
        <taxon>Pseudomonadati</taxon>
        <taxon>Bacteroidota</taxon>
        <taxon>Bacteroidia</taxon>
        <taxon>Marinilabiliales</taxon>
        <taxon>Prolixibacteraceae</taxon>
        <taxon>Sunxiuqinia</taxon>
    </lineage>
</organism>
<dbReference type="Proteomes" id="UP000294848">
    <property type="component" value="Unassembled WGS sequence"/>
</dbReference>
<proteinExistence type="predicted"/>
<feature type="chain" id="PRO_5020883227" evidence="2">
    <location>
        <begin position="23"/>
        <end position="274"/>
    </location>
</feature>
<evidence type="ECO:0000313" key="4">
    <source>
        <dbReference type="EMBL" id="TDN96183.1"/>
    </source>
</evidence>
<evidence type="ECO:0000259" key="3">
    <source>
        <dbReference type="Pfam" id="PF20434"/>
    </source>
</evidence>
<reference evidence="4 5" key="1">
    <citation type="submission" date="2019-03" db="EMBL/GenBank/DDBJ databases">
        <title>Freshwater and sediment microbial communities from various areas in North America, analyzing microbe dynamics in response to fracking.</title>
        <authorList>
            <person name="Lamendella R."/>
        </authorList>
    </citation>
    <scope>NUCLEOTIDE SEQUENCE [LARGE SCALE GENOMIC DNA]</scope>
    <source>
        <strain evidence="4 5">114D</strain>
    </source>
</reference>
<dbReference type="SUPFAM" id="SSF53474">
    <property type="entry name" value="alpha/beta-Hydrolases"/>
    <property type="match status" value="1"/>
</dbReference>
<sequence>MKQFKLLLTGCLLVLVATMVTGQEAVTYKMVNEIVYREGENLTDYMKERCHLDLYYPENKSDYTTIVWFHGGGITGGEKFIPEQWMEKGLAVVAVNYRLSPKVKSPEYIEDAAAAVAWVFKHIEEYGGSKDEIVVSGHSAGGYLAAMIGMDKSYLSDYDIDADQIAALVPFSGHTITHFTIRSEQGIPGTQPVIDRFAPLYHVCDDAPPLFLITGDREVEILGRYEENAYMYRMMKVAGHQSTYLYELDGFDHGGMAIPAFELTLRILNEMGLN</sequence>
<name>A0A4R6GM89_9BACT</name>
<accession>A0A4R6GM89</accession>
<dbReference type="AlphaFoldDB" id="A0A4R6GM89"/>
<keyword evidence="2" id="KW-0732">Signal</keyword>
<dbReference type="EMBL" id="SNWI01000012">
    <property type="protein sequence ID" value="TDN96183.1"/>
    <property type="molecule type" value="Genomic_DNA"/>
</dbReference>
<gene>
    <name evidence="4" type="ORF">DET52_1127</name>
</gene>
<dbReference type="InterPro" id="IPR050300">
    <property type="entry name" value="GDXG_lipolytic_enzyme"/>
</dbReference>
<keyword evidence="1" id="KW-0378">Hydrolase</keyword>
<dbReference type="Pfam" id="PF20434">
    <property type="entry name" value="BD-FAE"/>
    <property type="match status" value="1"/>
</dbReference>
<dbReference type="PANTHER" id="PTHR48081:SF9">
    <property type="entry name" value="CARBOXYLESTERASE"/>
    <property type="match status" value="1"/>
</dbReference>
<evidence type="ECO:0000256" key="2">
    <source>
        <dbReference type="SAM" id="SignalP"/>
    </source>
</evidence>
<feature type="domain" description="BD-FAE-like" evidence="3">
    <location>
        <begin position="52"/>
        <end position="216"/>
    </location>
</feature>
<evidence type="ECO:0000256" key="1">
    <source>
        <dbReference type="ARBA" id="ARBA00022801"/>
    </source>
</evidence>
<dbReference type="RefSeq" id="WP_133466750.1">
    <property type="nucleotide sequence ID" value="NZ_SNWI01000012.1"/>
</dbReference>
<dbReference type="InterPro" id="IPR049492">
    <property type="entry name" value="BD-FAE-like_dom"/>
</dbReference>
<dbReference type="InterPro" id="IPR029058">
    <property type="entry name" value="AB_hydrolase_fold"/>
</dbReference>
<dbReference type="OrthoDB" id="9777975at2"/>
<feature type="signal peptide" evidence="2">
    <location>
        <begin position="1"/>
        <end position="22"/>
    </location>
</feature>
<dbReference type="PANTHER" id="PTHR48081">
    <property type="entry name" value="AB HYDROLASE SUPERFAMILY PROTEIN C4A8.06C"/>
    <property type="match status" value="1"/>
</dbReference>
<evidence type="ECO:0000313" key="5">
    <source>
        <dbReference type="Proteomes" id="UP000294848"/>
    </source>
</evidence>